<evidence type="ECO:0000313" key="4">
    <source>
        <dbReference type="EMBL" id="VFU11289.1"/>
    </source>
</evidence>
<gene>
    <name evidence="4" type="primary">cooC</name>
    <name evidence="4" type="ORF">SCFA_110004</name>
</gene>
<dbReference type="EMBL" id="CAADRN010000013">
    <property type="protein sequence ID" value="VFU11289.1"/>
    <property type="molecule type" value="Genomic_DNA"/>
</dbReference>
<protein>
    <submittedName>
        <fullName evidence="4">CO dehydrogenase maturation factor</fullName>
        <ecNumber evidence="4">1.2.7.4</ecNumber>
    </submittedName>
</protein>
<evidence type="ECO:0000256" key="1">
    <source>
        <dbReference type="ARBA" id="ARBA00022741"/>
    </source>
</evidence>
<dbReference type="EC" id="1.2.7.4" evidence="4"/>
<dbReference type="PANTHER" id="PTHR43384">
    <property type="entry name" value="SEPTUM SITE-DETERMINING PROTEIN MIND HOMOLOG, CHLOROPLASTIC-RELATED"/>
    <property type="match status" value="1"/>
</dbReference>
<dbReference type="GO" id="GO:0009898">
    <property type="term" value="C:cytoplasmic side of plasma membrane"/>
    <property type="evidence" value="ECO:0007669"/>
    <property type="project" value="TreeGrafter"/>
</dbReference>
<dbReference type="GO" id="GO:0043885">
    <property type="term" value="F:anaerobic carbon-monoxide dehydrogenase activity"/>
    <property type="evidence" value="ECO:0007669"/>
    <property type="project" value="UniProtKB-EC"/>
</dbReference>
<proteinExistence type="predicted"/>
<dbReference type="Gene3D" id="3.40.50.300">
    <property type="entry name" value="P-loop containing nucleotide triphosphate hydrolases"/>
    <property type="match status" value="1"/>
</dbReference>
<dbReference type="PIRSF" id="PIRSF005647">
    <property type="entry name" value="CooC"/>
    <property type="match status" value="1"/>
</dbReference>
<dbReference type="InterPro" id="IPR050625">
    <property type="entry name" value="ParA/MinD_ATPase"/>
</dbReference>
<sequence>MKIAVSGKGGVGKTTIAAALVKLFSGVNRRVYAIDADPDVCLAAALGIPDDITSELKPLVEMKELIYARTGGEGSYFTLNPEIGDVLDDFCICQDNIRYLRMGGVKKGGSSCYCRENAFLNAIVSALLLDKNDVVVMDMGAGIEHLSRGTARGVDLMLVVVEPGLNSVNTAGLVKKLAADLGIKKVRIIGNKIRNRREKDFVLKHFPENELLGFVNYDEGVWESSMESGSTITSKESFLRNLEYIQQKILNEI</sequence>
<dbReference type="SUPFAM" id="SSF52540">
    <property type="entry name" value="P-loop containing nucleoside triphosphate hydrolases"/>
    <property type="match status" value="1"/>
</dbReference>
<dbReference type="GO" id="GO:0051782">
    <property type="term" value="P:negative regulation of cell division"/>
    <property type="evidence" value="ECO:0007669"/>
    <property type="project" value="TreeGrafter"/>
</dbReference>
<dbReference type="PANTHER" id="PTHR43384:SF6">
    <property type="entry name" value="SEPTUM SITE-DETERMINING PROTEIN MIND HOMOLOG, CHLOROPLASTIC"/>
    <property type="match status" value="1"/>
</dbReference>
<keyword evidence="2" id="KW-0067">ATP-binding</keyword>
<dbReference type="GO" id="GO:0005524">
    <property type="term" value="F:ATP binding"/>
    <property type="evidence" value="ECO:0007669"/>
    <property type="project" value="UniProtKB-KW"/>
</dbReference>
<dbReference type="Pfam" id="PF01656">
    <property type="entry name" value="CbiA"/>
    <property type="match status" value="1"/>
</dbReference>
<organism evidence="4">
    <name type="scientific">anaerobic digester metagenome</name>
    <dbReference type="NCBI Taxonomy" id="1263854"/>
    <lineage>
        <taxon>unclassified sequences</taxon>
        <taxon>metagenomes</taxon>
        <taxon>ecological metagenomes</taxon>
    </lineage>
</organism>
<reference evidence="4" key="1">
    <citation type="submission" date="2019-03" db="EMBL/GenBank/DDBJ databases">
        <authorList>
            <person name="Hao L."/>
        </authorList>
    </citation>
    <scope>NUCLEOTIDE SEQUENCE</scope>
</reference>
<evidence type="ECO:0000259" key="3">
    <source>
        <dbReference type="Pfam" id="PF01656"/>
    </source>
</evidence>
<name>A0A485LUG3_9ZZZZ</name>
<keyword evidence="1" id="KW-0547">Nucleotide-binding</keyword>
<evidence type="ECO:0000256" key="2">
    <source>
        <dbReference type="ARBA" id="ARBA00022840"/>
    </source>
</evidence>
<dbReference type="InterPro" id="IPR027417">
    <property type="entry name" value="P-loop_NTPase"/>
</dbReference>
<keyword evidence="4" id="KW-0560">Oxidoreductase</keyword>
<dbReference type="GO" id="GO:0005829">
    <property type="term" value="C:cytosol"/>
    <property type="evidence" value="ECO:0007669"/>
    <property type="project" value="TreeGrafter"/>
</dbReference>
<dbReference type="AlphaFoldDB" id="A0A485LUG3"/>
<accession>A0A485LUG3</accession>
<dbReference type="GO" id="GO:0016887">
    <property type="term" value="F:ATP hydrolysis activity"/>
    <property type="evidence" value="ECO:0007669"/>
    <property type="project" value="TreeGrafter"/>
</dbReference>
<feature type="domain" description="CobQ/CobB/MinD/ParA nucleotide binding" evidence="3">
    <location>
        <begin position="3"/>
        <end position="227"/>
    </location>
</feature>
<dbReference type="InterPro" id="IPR002586">
    <property type="entry name" value="CobQ/CobB/MinD/ParA_Nub-bd_dom"/>
</dbReference>
<dbReference type="InterPro" id="IPR014433">
    <property type="entry name" value="CooC"/>
</dbReference>